<comment type="caution">
    <text evidence="1">The sequence shown here is derived from an EMBL/GenBank/DDBJ whole genome shotgun (WGS) entry which is preliminary data.</text>
</comment>
<protein>
    <submittedName>
        <fullName evidence="1">Uncharacterized protein</fullName>
    </submittedName>
</protein>
<evidence type="ECO:0000313" key="1">
    <source>
        <dbReference type="EMBL" id="MDT9682509.1"/>
    </source>
</evidence>
<dbReference type="EMBL" id="JAWCTQ010000010">
    <property type="protein sequence ID" value="MDT9682509.1"/>
    <property type="molecule type" value="Genomic_DNA"/>
</dbReference>
<dbReference type="RefSeq" id="WP_315877594.1">
    <property type="nucleotide sequence ID" value="NZ_JAWCTQ010000010.1"/>
</dbReference>
<keyword evidence="2" id="KW-1185">Reference proteome</keyword>
<reference evidence="1 2" key="1">
    <citation type="submission" date="2023-09" db="EMBL/GenBank/DDBJ databases">
        <title>Streptomyces sp. nov.: A antagonism against Alternaria gaisen Producing Streptochlin, Isolated from Tamarix root soil.</title>
        <authorList>
            <person name="Chen Y."/>
        </authorList>
    </citation>
    <scope>NUCLEOTIDE SEQUENCE [LARGE SCALE GENOMIC DNA]</scope>
    <source>
        <strain evidence="1 2">TRM76323</strain>
    </source>
</reference>
<evidence type="ECO:0000313" key="2">
    <source>
        <dbReference type="Proteomes" id="UP001250181"/>
    </source>
</evidence>
<sequence length="85" mass="8819">MTNGTAETVIPVRVPDAGGAGARRAHQDTTEAYTELMAALRGVGVHMSALCPAEPPPAGKHARHLGSVSIPAARELTRTLKAVRP</sequence>
<name>A0ABU3QIE2_9ACTN</name>
<gene>
    <name evidence="1" type="ORF">RND61_10565</name>
</gene>
<proteinExistence type="predicted"/>
<accession>A0ABU3QIE2</accession>
<organism evidence="1 2">
    <name type="scientific">Streptomyces tamarix</name>
    <dbReference type="NCBI Taxonomy" id="3078565"/>
    <lineage>
        <taxon>Bacteria</taxon>
        <taxon>Bacillati</taxon>
        <taxon>Actinomycetota</taxon>
        <taxon>Actinomycetes</taxon>
        <taxon>Kitasatosporales</taxon>
        <taxon>Streptomycetaceae</taxon>
        <taxon>Streptomyces</taxon>
    </lineage>
</organism>
<dbReference type="Proteomes" id="UP001250181">
    <property type="component" value="Unassembled WGS sequence"/>
</dbReference>